<dbReference type="AlphaFoldDB" id="A0A6V7GX03"/>
<evidence type="ECO:0000313" key="7">
    <source>
        <dbReference type="Proteomes" id="UP000752696"/>
    </source>
</evidence>
<dbReference type="InterPro" id="IPR031152">
    <property type="entry name" value="PLXDC"/>
</dbReference>
<keyword evidence="7" id="KW-1185">Reference proteome</keyword>
<feature type="non-terminal residue" evidence="6">
    <location>
        <position position="410"/>
    </location>
</feature>
<name>A0A6V7GX03_9HYME</name>
<feature type="compositionally biased region" description="Basic and acidic residues" evidence="5">
    <location>
        <begin position="39"/>
        <end position="52"/>
    </location>
</feature>
<dbReference type="OrthoDB" id="6285106at2759"/>
<dbReference type="Proteomes" id="UP000752696">
    <property type="component" value="Unassembled WGS sequence"/>
</dbReference>
<comment type="subcellular location">
    <subcellularLocation>
        <location evidence="1">Membrane</location>
        <topology evidence="1">Single-pass type I membrane protein</topology>
    </subcellularLocation>
</comment>
<evidence type="ECO:0000256" key="1">
    <source>
        <dbReference type="ARBA" id="ARBA00004479"/>
    </source>
</evidence>
<accession>A0A6V7GX03</accession>
<evidence type="ECO:0000256" key="3">
    <source>
        <dbReference type="ARBA" id="ARBA00022729"/>
    </source>
</evidence>
<feature type="compositionally biased region" description="Low complexity" evidence="5">
    <location>
        <begin position="57"/>
        <end position="90"/>
    </location>
</feature>
<evidence type="ECO:0000313" key="6">
    <source>
        <dbReference type="EMBL" id="CAD1469801.1"/>
    </source>
</evidence>
<sequence>LDRCHYELGHSGGRSLHGPVKFSFLPSEDAFDDGEEALARLRRGIDDEKPEPPTEQIPPEEQQQQQPEQQAAPQQSQPQPQLQPQQQQPQTIVNASNVPANVSYLTYPTESTLATSSPSSTTVSSGKQASVTRGGASRGNKPETSTPVIAIYGKNSSSKEPVPSIVSGDKSNSINGTTESNKNSTKGTETVIESTESKDDSDSNIGDISISKFSELSNTTLSQHNITKMEYDTHQYYNSTFIIDEAVGKKYWVDINNHPDLKVNYLLSQSHRRAATVKLKFDFPFYGHKVRNITIATGGFLYTGEYVHSWLAATQYIAPLMANFDTRLSNDSYVKYADNGTAFTVVWEKVVLQDKPDVGPFTFQVTLHENGDIVFVYSVIPLTVGLIEDTAHPVKVGLSDAYIMDRIVFC</sequence>
<evidence type="ECO:0000256" key="5">
    <source>
        <dbReference type="SAM" id="MobiDB-lite"/>
    </source>
</evidence>
<dbReference type="PANTHER" id="PTHR13055">
    <property type="entry name" value="TUMOR ENDOTHELIAL MARKER 7 RELATED"/>
    <property type="match status" value="1"/>
</dbReference>
<dbReference type="EMBL" id="CAJDYZ010002968">
    <property type="protein sequence ID" value="CAD1469801.1"/>
    <property type="molecule type" value="Genomic_DNA"/>
</dbReference>
<organism evidence="6 7">
    <name type="scientific">Heterotrigona itama</name>
    <dbReference type="NCBI Taxonomy" id="395501"/>
    <lineage>
        <taxon>Eukaryota</taxon>
        <taxon>Metazoa</taxon>
        <taxon>Ecdysozoa</taxon>
        <taxon>Arthropoda</taxon>
        <taxon>Hexapoda</taxon>
        <taxon>Insecta</taxon>
        <taxon>Pterygota</taxon>
        <taxon>Neoptera</taxon>
        <taxon>Endopterygota</taxon>
        <taxon>Hymenoptera</taxon>
        <taxon>Apocrita</taxon>
        <taxon>Aculeata</taxon>
        <taxon>Apoidea</taxon>
        <taxon>Anthophila</taxon>
        <taxon>Apidae</taxon>
        <taxon>Heterotrigona</taxon>
    </lineage>
</organism>
<protein>
    <submittedName>
        <fullName evidence="6">Uncharacterized protein</fullName>
    </submittedName>
</protein>
<dbReference type="SUPFAM" id="SSF81995">
    <property type="entry name" value="beta-sandwich domain of Sec23/24"/>
    <property type="match status" value="1"/>
</dbReference>
<gene>
    <name evidence="6" type="ORF">MHI_LOCUS154130</name>
</gene>
<feature type="non-terminal residue" evidence="6">
    <location>
        <position position="1"/>
    </location>
</feature>
<keyword evidence="3" id="KW-0732">Signal</keyword>
<comment type="caution">
    <text evidence="6">The sequence shown here is derived from an EMBL/GenBank/DDBJ whole genome shotgun (WGS) entry which is preliminary data.</text>
</comment>
<feature type="region of interest" description="Disordered" evidence="5">
    <location>
        <begin position="39"/>
        <end position="95"/>
    </location>
</feature>
<evidence type="ECO:0000256" key="2">
    <source>
        <dbReference type="ARBA" id="ARBA00022692"/>
    </source>
</evidence>
<feature type="region of interest" description="Disordered" evidence="5">
    <location>
        <begin position="1"/>
        <end position="20"/>
    </location>
</feature>
<keyword evidence="4" id="KW-0472">Membrane</keyword>
<feature type="region of interest" description="Disordered" evidence="5">
    <location>
        <begin position="110"/>
        <end position="204"/>
    </location>
</feature>
<feature type="compositionally biased region" description="Low complexity" evidence="5">
    <location>
        <begin position="110"/>
        <end position="125"/>
    </location>
</feature>
<dbReference type="PANTHER" id="PTHR13055:SF12">
    <property type="entry name" value="LD40707P"/>
    <property type="match status" value="1"/>
</dbReference>
<feature type="compositionally biased region" description="Polar residues" evidence="5">
    <location>
        <begin position="169"/>
        <end position="194"/>
    </location>
</feature>
<evidence type="ECO:0000256" key="4">
    <source>
        <dbReference type="ARBA" id="ARBA00022989"/>
    </source>
</evidence>
<keyword evidence="2" id="KW-0812">Transmembrane</keyword>
<keyword evidence="4" id="KW-1133">Transmembrane helix</keyword>
<dbReference type="GO" id="GO:0016020">
    <property type="term" value="C:membrane"/>
    <property type="evidence" value="ECO:0007669"/>
    <property type="project" value="UniProtKB-SubCell"/>
</dbReference>
<proteinExistence type="predicted"/>
<reference evidence="6" key="1">
    <citation type="submission" date="2020-07" db="EMBL/GenBank/DDBJ databases">
        <authorList>
            <person name="Nazaruddin N."/>
        </authorList>
    </citation>
    <scope>NUCLEOTIDE SEQUENCE</scope>
</reference>